<feature type="domain" description="C3H1-type" evidence="11">
    <location>
        <begin position="62"/>
        <end position="89"/>
    </location>
</feature>
<feature type="zinc finger region" description="C3H1-type" evidence="10">
    <location>
        <begin position="35"/>
        <end position="61"/>
    </location>
</feature>
<gene>
    <name evidence="12" type="ORF">OTU49_008304</name>
</gene>
<evidence type="ECO:0000256" key="2">
    <source>
        <dbReference type="ARBA" id="ARBA00016264"/>
    </source>
</evidence>
<name>A0AAW0YMT1_CHEQU</name>
<feature type="domain" description="C3H1-type" evidence="11">
    <location>
        <begin position="118"/>
        <end position="145"/>
    </location>
</feature>
<feature type="domain" description="C3H1-type" evidence="11">
    <location>
        <begin position="90"/>
        <end position="117"/>
    </location>
</feature>
<dbReference type="Pfam" id="PF18345">
    <property type="entry name" value="zf_CCCH_4"/>
    <property type="match status" value="1"/>
</dbReference>
<evidence type="ECO:0000256" key="4">
    <source>
        <dbReference type="ARBA" id="ARBA00022723"/>
    </source>
</evidence>
<dbReference type="GO" id="GO:0003723">
    <property type="term" value="F:RNA binding"/>
    <property type="evidence" value="ECO:0007669"/>
    <property type="project" value="UniProtKB-KW"/>
</dbReference>
<evidence type="ECO:0000256" key="1">
    <source>
        <dbReference type="ARBA" id="ARBA00004123"/>
    </source>
</evidence>
<keyword evidence="7 10" id="KW-0862">Zinc</keyword>
<dbReference type="PROSITE" id="PS50103">
    <property type="entry name" value="ZF_C3H1"/>
    <property type="match status" value="4"/>
</dbReference>
<proteinExistence type="predicted"/>
<evidence type="ECO:0000313" key="12">
    <source>
        <dbReference type="EMBL" id="KAK8752937.1"/>
    </source>
</evidence>
<dbReference type="FunFam" id="4.10.1000.10:FF:000005">
    <property type="entry name" value="cleavage and polyadenylation specificity factor subunit 4"/>
    <property type="match status" value="1"/>
</dbReference>
<evidence type="ECO:0000259" key="11">
    <source>
        <dbReference type="PROSITE" id="PS50103"/>
    </source>
</evidence>
<feature type="zinc finger region" description="C3H1-type" evidence="10">
    <location>
        <begin position="62"/>
        <end position="89"/>
    </location>
</feature>
<dbReference type="SMART" id="SM00356">
    <property type="entry name" value="ZnF_C3H1"/>
    <property type="match status" value="5"/>
</dbReference>
<dbReference type="GO" id="GO:0008270">
    <property type="term" value="F:zinc ion binding"/>
    <property type="evidence" value="ECO:0007669"/>
    <property type="project" value="UniProtKB-KW"/>
</dbReference>
<dbReference type="InterPro" id="IPR036855">
    <property type="entry name" value="Znf_CCCH_sf"/>
</dbReference>
<reference evidence="12 13" key="1">
    <citation type="journal article" date="2024" name="BMC Genomics">
        <title>Genome assembly of redclaw crayfish (Cherax quadricarinatus) provides insights into its immune adaptation and hypoxia tolerance.</title>
        <authorList>
            <person name="Liu Z."/>
            <person name="Zheng J."/>
            <person name="Li H."/>
            <person name="Fang K."/>
            <person name="Wang S."/>
            <person name="He J."/>
            <person name="Zhou D."/>
            <person name="Weng S."/>
            <person name="Chi M."/>
            <person name="Gu Z."/>
            <person name="He J."/>
            <person name="Li F."/>
            <person name="Wang M."/>
        </authorList>
    </citation>
    <scope>NUCLEOTIDE SEQUENCE [LARGE SCALE GENOMIC DNA]</scope>
    <source>
        <strain evidence="12">ZL_2023a</strain>
    </source>
</reference>
<dbReference type="Pfam" id="PF00642">
    <property type="entry name" value="zf-CCCH"/>
    <property type="match status" value="1"/>
</dbReference>
<feature type="domain" description="C3H1-type" evidence="11">
    <location>
        <begin position="35"/>
        <end position="61"/>
    </location>
</feature>
<evidence type="ECO:0000256" key="5">
    <source>
        <dbReference type="ARBA" id="ARBA00022737"/>
    </source>
</evidence>
<comment type="subcellular location">
    <subcellularLocation>
        <location evidence="1">Nucleus</location>
    </subcellularLocation>
</comment>
<keyword evidence="13" id="KW-1185">Reference proteome</keyword>
<dbReference type="Proteomes" id="UP001445076">
    <property type="component" value="Unassembled WGS sequence"/>
</dbReference>
<dbReference type="InterPro" id="IPR000571">
    <property type="entry name" value="Znf_CCCH"/>
</dbReference>
<protein>
    <recommendedName>
        <fullName evidence="2">Cleavage and polyadenylation specificity factor subunit 4</fullName>
    </recommendedName>
</protein>
<keyword evidence="6 10" id="KW-0863">Zinc-finger</keyword>
<sequence length="240" mass="28029">MEVIVANVDKITFDIETQLEEQVGAQILPFPGMDKSIAAVCTFYMRGNCSKSVSCPFRHVRGDRTVVCKHWLRGLCKKGDQCEFLHEYDMSKMPECYFYSRFNACHNKECPFLHINPDMKMKDCPWYDRGFCRHGPQCRNRHVRRVLCMNYFSGFCPDGSSCKFMQVWLQVDQRISRAEKIQATLCLTKWITIDWIMLFASSVVNRDTSQTDVPRASLPFLVPVTKTCFRDLFRKILFIP</sequence>
<accession>A0AAW0YMT1</accession>
<organism evidence="12 13">
    <name type="scientific">Cherax quadricarinatus</name>
    <name type="common">Australian red claw crayfish</name>
    <dbReference type="NCBI Taxonomy" id="27406"/>
    <lineage>
        <taxon>Eukaryota</taxon>
        <taxon>Metazoa</taxon>
        <taxon>Ecdysozoa</taxon>
        <taxon>Arthropoda</taxon>
        <taxon>Crustacea</taxon>
        <taxon>Multicrustacea</taxon>
        <taxon>Malacostraca</taxon>
        <taxon>Eumalacostraca</taxon>
        <taxon>Eucarida</taxon>
        <taxon>Decapoda</taxon>
        <taxon>Pleocyemata</taxon>
        <taxon>Astacidea</taxon>
        <taxon>Parastacoidea</taxon>
        <taxon>Parastacidae</taxon>
        <taxon>Cherax</taxon>
    </lineage>
</organism>
<dbReference type="AlphaFoldDB" id="A0AAW0YMT1"/>
<evidence type="ECO:0000313" key="13">
    <source>
        <dbReference type="Proteomes" id="UP001445076"/>
    </source>
</evidence>
<dbReference type="GO" id="GO:0005634">
    <property type="term" value="C:nucleus"/>
    <property type="evidence" value="ECO:0007669"/>
    <property type="project" value="UniProtKB-SubCell"/>
</dbReference>
<evidence type="ECO:0000256" key="10">
    <source>
        <dbReference type="PROSITE-ProRule" id="PRU00723"/>
    </source>
</evidence>
<dbReference type="InterPro" id="IPR045348">
    <property type="entry name" value="CPSF4/Yth1"/>
</dbReference>
<evidence type="ECO:0000256" key="8">
    <source>
        <dbReference type="ARBA" id="ARBA00022884"/>
    </source>
</evidence>
<comment type="caution">
    <text evidence="12">The sequence shown here is derived from an EMBL/GenBank/DDBJ whole genome shotgun (WGS) entry which is preliminary data.</text>
</comment>
<evidence type="ECO:0000256" key="7">
    <source>
        <dbReference type="ARBA" id="ARBA00022833"/>
    </source>
</evidence>
<keyword evidence="9" id="KW-0539">Nucleus</keyword>
<feature type="zinc finger region" description="C3H1-type" evidence="10">
    <location>
        <begin position="90"/>
        <end position="117"/>
    </location>
</feature>
<keyword evidence="8" id="KW-0694">RNA-binding</keyword>
<dbReference type="GO" id="GO:0006397">
    <property type="term" value="P:mRNA processing"/>
    <property type="evidence" value="ECO:0007669"/>
    <property type="project" value="UniProtKB-KW"/>
</dbReference>
<evidence type="ECO:0000256" key="3">
    <source>
        <dbReference type="ARBA" id="ARBA00022664"/>
    </source>
</evidence>
<evidence type="ECO:0000256" key="9">
    <source>
        <dbReference type="ARBA" id="ARBA00023242"/>
    </source>
</evidence>
<dbReference type="PANTHER" id="PTHR23102">
    <property type="entry name" value="CLEAVAGE AND POLYADENYLATION SPECIFICITY FACTOR SUBUNIT 4-RELATED"/>
    <property type="match status" value="1"/>
</dbReference>
<dbReference type="Pfam" id="PF14608">
    <property type="entry name" value="zf-CCCH_2"/>
    <property type="match status" value="3"/>
</dbReference>
<keyword evidence="3" id="KW-0507">mRNA processing</keyword>
<keyword evidence="5" id="KW-0677">Repeat</keyword>
<keyword evidence="4 10" id="KW-0479">Metal-binding</keyword>
<dbReference type="EMBL" id="JARKIK010000004">
    <property type="protein sequence ID" value="KAK8752937.1"/>
    <property type="molecule type" value="Genomic_DNA"/>
</dbReference>
<evidence type="ECO:0000256" key="6">
    <source>
        <dbReference type="ARBA" id="ARBA00022771"/>
    </source>
</evidence>
<feature type="zinc finger region" description="C3H1-type" evidence="10">
    <location>
        <begin position="118"/>
        <end position="145"/>
    </location>
</feature>
<dbReference type="PANTHER" id="PTHR23102:SF24">
    <property type="entry name" value="CLEAVAGE AND POLYADENYLATION SPECIFICITY FACTOR SUBUNIT 4"/>
    <property type="match status" value="1"/>
</dbReference>
<dbReference type="Gene3D" id="4.10.1000.10">
    <property type="entry name" value="Zinc finger, CCCH-type"/>
    <property type="match status" value="2"/>
</dbReference>
<dbReference type="SUPFAM" id="SSF90229">
    <property type="entry name" value="CCCH zinc finger"/>
    <property type="match status" value="1"/>
</dbReference>